<dbReference type="EMBL" id="AM235768">
    <property type="protein sequence ID" value="CAM96120.1"/>
    <property type="molecule type" value="Genomic_DNA"/>
</dbReference>
<reference evidence="2 3" key="1">
    <citation type="journal article" date="2007" name="ISME J.">
        <title>Sequence-based analysis of pQBR103; a representative of a unique, transfer-proficient mega plasmid resident in the microbial community of sugar beet.</title>
        <authorList>
            <person name="Tett A."/>
            <person name="Spiers A.J."/>
            <person name="Crossman L.C."/>
            <person name="Ager D."/>
            <person name="Ciric L."/>
            <person name="Dow J.M."/>
            <person name="Fry J.C."/>
            <person name="Harris D."/>
            <person name="Lilley A."/>
            <person name="Oliver A."/>
            <person name="Parkhill J."/>
            <person name="Quail M.A."/>
            <person name="Rainey P.B."/>
            <person name="Saunders N.J."/>
            <person name="Seeger K."/>
            <person name="Snyder L.A.S."/>
            <person name="Squares R."/>
            <person name="Thomas C.M."/>
            <person name="Turner S.L."/>
            <person name="Zhang X.-X."/>
            <person name="Field D."/>
            <person name="Bailey M.J."/>
        </authorList>
    </citation>
    <scope>NUCLEOTIDE SEQUENCE [LARGE SCALE GENOMIC DNA]</scope>
    <source>
        <strain evidence="2 3">SBW25</strain>
    </source>
</reference>
<keyword evidence="1" id="KW-0472">Membrane</keyword>
<evidence type="ECO:0000313" key="2">
    <source>
        <dbReference type="EMBL" id="CAM96120.1"/>
    </source>
</evidence>
<sequence>MLKLGFLTLQPTLYSIIPVFSFPLFQSFVVSALGFNDFTGMRILVYLDLARRAMALLAGHGFRSLRIRSLRIQDSDHVTQTLGVCGQQVLQLGFELELPLQLWIILEG</sequence>
<keyword evidence="1" id="KW-1133">Transmembrane helix</keyword>
<geneLocation type="plasmid" evidence="2 3">
    <name>pQBR103</name>
</geneLocation>
<dbReference type="Proteomes" id="UP000002332">
    <property type="component" value="Plasmid pQBR103"/>
</dbReference>
<keyword evidence="2" id="KW-0614">Plasmid</keyword>
<proteinExistence type="predicted"/>
<protein>
    <submittedName>
        <fullName evidence="2">Uncharacterized protein</fullName>
    </submittedName>
</protein>
<evidence type="ECO:0000313" key="3">
    <source>
        <dbReference type="Proteomes" id="UP000002332"/>
    </source>
</evidence>
<keyword evidence="1" id="KW-0812">Transmembrane</keyword>
<organism evidence="2 3">
    <name type="scientific">Pseudomonas fluorescens (strain SBW25)</name>
    <dbReference type="NCBI Taxonomy" id="216595"/>
    <lineage>
        <taxon>Bacteria</taxon>
        <taxon>Pseudomonadati</taxon>
        <taxon>Pseudomonadota</taxon>
        <taxon>Gammaproteobacteria</taxon>
        <taxon>Pseudomonadales</taxon>
        <taxon>Pseudomonadaceae</taxon>
        <taxon>Pseudomonas</taxon>
    </lineage>
</organism>
<gene>
    <name evidence="2" type="ordered locus">pQBR0088</name>
</gene>
<evidence type="ECO:0000256" key="1">
    <source>
        <dbReference type="SAM" id="Phobius"/>
    </source>
</evidence>
<dbReference type="AlphaFoldDB" id="A4V7I3"/>
<feature type="transmembrane region" description="Helical" evidence="1">
    <location>
        <begin position="12"/>
        <end position="35"/>
    </location>
</feature>
<name>A4V7I3_PSEFS</name>
<accession>A4V7I3</accession>